<evidence type="ECO:0000256" key="3">
    <source>
        <dbReference type="RuleBase" id="RU000363"/>
    </source>
</evidence>
<evidence type="ECO:0000256" key="2">
    <source>
        <dbReference type="ARBA" id="ARBA00023002"/>
    </source>
</evidence>
<dbReference type="PANTHER" id="PTHR44229">
    <property type="entry name" value="15-HYDROXYPROSTAGLANDIN DEHYDROGENASE [NAD(+)]"/>
    <property type="match status" value="1"/>
</dbReference>
<dbReference type="InterPro" id="IPR020904">
    <property type="entry name" value="Sc_DH/Rdtase_CS"/>
</dbReference>
<dbReference type="PRINTS" id="PR00080">
    <property type="entry name" value="SDRFAMILY"/>
</dbReference>
<dbReference type="PROSITE" id="PS00061">
    <property type="entry name" value="ADH_SHORT"/>
    <property type="match status" value="1"/>
</dbReference>
<evidence type="ECO:0000313" key="5">
    <source>
        <dbReference type="Proteomes" id="UP001431209"/>
    </source>
</evidence>
<dbReference type="InterPro" id="IPR002347">
    <property type="entry name" value="SDR_fam"/>
</dbReference>
<gene>
    <name evidence="4" type="ORF">AKO1_005138</name>
</gene>
<sequence>MSYWLLSGVAVLVGLFLYVIRIPSLKKDIAARKKAVLVTGAASGIGLQTCNRLLKDGAFVFACDLNMDALKKAYQTYPSTRVCLIKMDVTLLEDIKAAYNVVVEELKNGNEKGHINSSLFGLVNCAGIAPLTKNSLVEKQDEEVQKIYAVNVFGIERCTRIFYPLLESQQNSPSSCVINIASVCGIIAFPFFSHYSATKVAVVSYSASLRREFMRKKRVRVTCICPGFTNTPIITSCGDKGTDQSAFKDEIKILESKHLDLLWSPRIMQKPDRVANYIVDCIFSTNNKGKVIVDHFHNRVVWFFLYHMEPWLYDVATYVAYKLFIRK</sequence>
<reference evidence="4 5" key="1">
    <citation type="submission" date="2024-03" db="EMBL/GenBank/DDBJ databases">
        <title>The Acrasis kona genome and developmental transcriptomes reveal deep origins of eukaryotic multicellular pathways.</title>
        <authorList>
            <person name="Sheikh S."/>
            <person name="Fu C.-J."/>
            <person name="Brown M.W."/>
            <person name="Baldauf S.L."/>
        </authorList>
    </citation>
    <scope>NUCLEOTIDE SEQUENCE [LARGE SCALE GENOMIC DNA]</scope>
    <source>
        <strain evidence="4 5">ATCC MYA-3509</strain>
    </source>
</reference>
<keyword evidence="2" id="KW-0560">Oxidoreductase</keyword>
<evidence type="ECO:0000256" key="1">
    <source>
        <dbReference type="ARBA" id="ARBA00006484"/>
    </source>
</evidence>
<dbReference type="InterPro" id="IPR036291">
    <property type="entry name" value="NAD(P)-bd_dom_sf"/>
</dbReference>
<evidence type="ECO:0000313" key="4">
    <source>
        <dbReference type="EMBL" id="KAL0484476.1"/>
    </source>
</evidence>
<proteinExistence type="inferred from homology"/>
<dbReference type="GO" id="GO:0005737">
    <property type="term" value="C:cytoplasm"/>
    <property type="evidence" value="ECO:0007669"/>
    <property type="project" value="TreeGrafter"/>
</dbReference>
<dbReference type="Pfam" id="PF00106">
    <property type="entry name" value="adh_short"/>
    <property type="match status" value="1"/>
</dbReference>
<dbReference type="Proteomes" id="UP001431209">
    <property type="component" value="Unassembled WGS sequence"/>
</dbReference>
<keyword evidence="5" id="KW-1185">Reference proteome</keyword>
<dbReference type="SUPFAM" id="SSF51735">
    <property type="entry name" value="NAD(P)-binding Rossmann-fold domains"/>
    <property type="match status" value="1"/>
</dbReference>
<accession>A0AAW2Z709</accession>
<dbReference type="AlphaFoldDB" id="A0AAW2Z709"/>
<comment type="similarity">
    <text evidence="1 3">Belongs to the short-chain dehydrogenases/reductases (SDR) family.</text>
</comment>
<dbReference type="PANTHER" id="PTHR44229:SF4">
    <property type="entry name" value="15-HYDROXYPROSTAGLANDIN DEHYDROGENASE [NAD(+)]"/>
    <property type="match status" value="1"/>
</dbReference>
<dbReference type="PRINTS" id="PR00081">
    <property type="entry name" value="GDHRDH"/>
</dbReference>
<dbReference type="Gene3D" id="3.40.50.720">
    <property type="entry name" value="NAD(P)-binding Rossmann-like Domain"/>
    <property type="match status" value="1"/>
</dbReference>
<organism evidence="4 5">
    <name type="scientific">Acrasis kona</name>
    <dbReference type="NCBI Taxonomy" id="1008807"/>
    <lineage>
        <taxon>Eukaryota</taxon>
        <taxon>Discoba</taxon>
        <taxon>Heterolobosea</taxon>
        <taxon>Tetramitia</taxon>
        <taxon>Eutetramitia</taxon>
        <taxon>Acrasidae</taxon>
        <taxon>Acrasis</taxon>
    </lineage>
</organism>
<name>A0AAW2Z709_9EUKA</name>
<protein>
    <submittedName>
        <fullName evidence="4">3-hydroxy acid dehydrogenase</fullName>
    </submittedName>
</protein>
<comment type="caution">
    <text evidence="4">The sequence shown here is derived from an EMBL/GenBank/DDBJ whole genome shotgun (WGS) entry which is preliminary data.</text>
</comment>
<dbReference type="EMBL" id="JAOPGA020001048">
    <property type="protein sequence ID" value="KAL0484476.1"/>
    <property type="molecule type" value="Genomic_DNA"/>
</dbReference>
<dbReference type="CDD" id="cd05233">
    <property type="entry name" value="SDR_c"/>
    <property type="match status" value="1"/>
</dbReference>
<dbReference type="GO" id="GO:0016491">
    <property type="term" value="F:oxidoreductase activity"/>
    <property type="evidence" value="ECO:0007669"/>
    <property type="project" value="UniProtKB-KW"/>
</dbReference>